<organism evidence="1 2">
    <name type="scientific">Endomicrobium trichonymphae</name>
    <dbReference type="NCBI Taxonomy" id="1408204"/>
    <lineage>
        <taxon>Bacteria</taxon>
        <taxon>Pseudomonadati</taxon>
        <taxon>Elusimicrobiota</taxon>
        <taxon>Endomicrobiia</taxon>
        <taxon>Endomicrobiales</taxon>
        <taxon>Endomicrobiaceae</taxon>
        <taxon>Candidatus Endomicrobiellum</taxon>
    </lineage>
</organism>
<gene>
    <name evidence="1" type="ORF">ATZ36_13000</name>
</gene>
<evidence type="ECO:0000313" key="2">
    <source>
        <dbReference type="Proteomes" id="UP000095237"/>
    </source>
</evidence>
<dbReference type="EMBL" id="LNVX01000086">
    <property type="protein sequence ID" value="OEG71738.1"/>
    <property type="molecule type" value="Genomic_DNA"/>
</dbReference>
<protein>
    <submittedName>
        <fullName evidence="1">Uncharacterized protein</fullName>
    </submittedName>
</protein>
<dbReference type="AlphaFoldDB" id="A0A1E5IP84"/>
<comment type="caution">
    <text evidence="1">The sequence shown here is derived from an EMBL/GenBank/DDBJ whole genome shotgun (WGS) entry which is preliminary data.</text>
</comment>
<evidence type="ECO:0000313" key="1">
    <source>
        <dbReference type="EMBL" id="OEG71738.1"/>
    </source>
</evidence>
<name>A0A1E5IP84_ENDTX</name>
<reference evidence="1 2" key="1">
    <citation type="submission" date="2015-11" db="EMBL/GenBank/DDBJ databases">
        <title>Evidence for parallel genomic evolution in an endosymbiosis of termite gut flagellates.</title>
        <authorList>
            <person name="Zheng H."/>
        </authorList>
    </citation>
    <scope>NUCLEOTIDE SEQUENCE [LARGE SCALE GENOMIC DNA]</scope>
    <source>
        <strain evidence="1 2">CET450</strain>
    </source>
</reference>
<proteinExistence type="predicted"/>
<dbReference type="Proteomes" id="UP000095237">
    <property type="component" value="Unassembled WGS sequence"/>
</dbReference>
<sequence>MDADKDKKRKIHDEVKTKIPRDVELKIIKTERLNLALKSALTYDCFEEIDREFVEEHFEVEIKKKNNLNKYVM</sequence>
<keyword evidence="2" id="KW-1185">Reference proteome</keyword>
<accession>A0A1E5IP84</accession>